<dbReference type="SUPFAM" id="SSF55874">
    <property type="entry name" value="ATPase domain of HSP90 chaperone/DNA topoisomerase II/histidine kinase"/>
    <property type="match status" value="1"/>
</dbReference>
<organism evidence="3 4">
    <name type="scientific">Nibrella viscosa</name>
    <dbReference type="NCBI Taxonomy" id="1084524"/>
    <lineage>
        <taxon>Bacteria</taxon>
        <taxon>Pseudomonadati</taxon>
        <taxon>Bacteroidota</taxon>
        <taxon>Cytophagia</taxon>
        <taxon>Cytophagales</taxon>
        <taxon>Spirosomataceae</taxon>
        <taxon>Nibrella</taxon>
    </lineage>
</organism>
<feature type="domain" description="Signal transduction histidine kinase internal region" evidence="2">
    <location>
        <begin position="164"/>
        <end position="242"/>
    </location>
</feature>
<keyword evidence="1" id="KW-0812">Transmembrane</keyword>
<dbReference type="PANTHER" id="PTHR34220:SF7">
    <property type="entry name" value="SENSOR HISTIDINE KINASE YPDA"/>
    <property type="match status" value="1"/>
</dbReference>
<accession>A0ABP8JX57</accession>
<proteinExistence type="predicted"/>
<dbReference type="RefSeq" id="WP_345264005.1">
    <property type="nucleotide sequence ID" value="NZ_BAABHB010000001.1"/>
</dbReference>
<evidence type="ECO:0000259" key="2">
    <source>
        <dbReference type="Pfam" id="PF06580"/>
    </source>
</evidence>
<protein>
    <recommendedName>
        <fullName evidence="2">Signal transduction histidine kinase internal region domain-containing protein</fullName>
    </recommendedName>
</protein>
<evidence type="ECO:0000313" key="3">
    <source>
        <dbReference type="EMBL" id="GAA4397492.1"/>
    </source>
</evidence>
<keyword evidence="4" id="KW-1185">Reference proteome</keyword>
<dbReference type="InterPro" id="IPR036890">
    <property type="entry name" value="HATPase_C_sf"/>
</dbReference>
<evidence type="ECO:0000313" key="4">
    <source>
        <dbReference type="Proteomes" id="UP001500936"/>
    </source>
</evidence>
<dbReference type="EMBL" id="BAABHB010000001">
    <property type="protein sequence ID" value="GAA4397492.1"/>
    <property type="molecule type" value="Genomic_DNA"/>
</dbReference>
<sequence>MPSQTTNRIHPILFFILLWLMGIPTGYLNCRDCYSSWQGAITMSVFTGSFWAFLWTGNGLLTDYLNTRINWVREPGKRFIAGILGTIILSTIIILAINAALHLLWLGKPIAGFFTDRSVKGSFISSFLITTLVSLFLHGRMFLFSWRQSAINEERLSAEVLSSRYESLKSQVNPHFLFNSLNALTSLVYKDQDQAVLFIRKLADVYRYVLDTRDTELVPLRDELGFVKDYLFLQKIRYDESLHIDIRIDTGQDSQIPPLALQMLLENAVKHNIISEDDPLRIEVFIEQDYLVVRNNLQLKATMEPKTGLGLKNIAARYTFLSNRNVVIDPSPNYFIVKLPILHSQPAAEITVAKS</sequence>
<name>A0ABP8JX57_9BACT</name>
<feature type="transmembrane region" description="Helical" evidence="1">
    <location>
        <begin position="12"/>
        <end position="28"/>
    </location>
</feature>
<feature type="transmembrane region" description="Helical" evidence="1">
    <location>
        <begin position="40"/>
        <end position="58"/>
    </location>
</feature>
<evidence type="ECO:0000256" key="1">
    <source>
        <dbReference type="SAM" id="Phobius"/>
    </source>
</evidence>
<keyword evidence="1" id="KW-1133">Transmembrane helix</keyword>
<dbReference type="PANTHER" id="PTHR34220">
    <property type="entry name" value="SENSOR HISTIDINE KINASE YPDA"/>
    <property type="match status" value="1"/>
</dbReference>
<keyword evidence="1" id="KW-0472">Membrane</keyword>
<dbReference type="InterPro" id="IPR010559">
    <property type="entry name" value="Sig_transdc_His_kin_internal"/>
</dbReference>
<dbReference type="Proteomes" id="UP001500936">
    <property type="component" value="Unassembled WGS sequence"/>
</dbReference>
<comment type="caution">
    <text evidence="3">The sequence shown here is derived from an EMBL/GenBank/DDBJ whole genome shotgun (WGS) entry which is preliminary data.</text>
</comment>
<feature type="transmembrane region" description="Helical" evidence="1">
    <location>
        <begin position="121"/>
        <end position="139"/>
    </location>
</feature>
<feature type="transmembrane region" description="Helical" evidence="1">
    <location>
        <begin position="79"/>
        <end position="101"/>
    </location>
</feature>
<reference evidence="4" key="1">
    <citation type="journal article" date="2019" name="Int. J. Syst. Evol. Microbiol.">
        <title>The Global Catalogue of Microorganisms (GCM) 10K type strain sequencing project: providing services to taxonomists for standard genome sequencing and annotation.</title>
        <authorList>
            <consortium name="The Broad Institute Genomics Platform"/>
            <consortium name="The Broad Institute Genome Sequencing Center for Infectious Disease"/>
            <person name="Wu L."/>
            <person name="Ma J."/>
        </authorList>
    </citation>
    <scope>NUCLEOTIDE SEQUENCE [LARGE SCALE GENOMIC DNA]</scope>
    <source>
        <strain evidence="4">JCM 17925</strain>
    </source>
</reference>
<gene>
    <name evidence="3" type="ORF">GCM10023187_07020</name>
</gene>
<dbReference type="Pfam" id="PF06580">
    <property type="entry name" value="His_kinase"/>
    <property type="match status" value="1"/>
</dbReference>
<dbReference type="InterPro" id="IPR050640">
    <property type="entry name" value="Bact_2-comp_sensor_kinase"/>
</dbReference>